<keyword evidence="2" id="KW-1185">Reference proteome</keyword>
<proteinExistence type="predicted"/>
<evidence type="ECO:0000313" key="1">
    <source>
        <dbReference type="EMBL" id="OES26848.1"/>
    </source>
</evidence>
<reference evidence="1 2" key="1">
    <citation type="submission" date="2016-09" db="EMBL/GenBank/DDBJ databases">
        <title>Draft Genome Sequence of four Alteromonas macleodii strains isolated from copper coupons and grown long-term at elevated copper levels.</title>
        <authorList>
            <person name="Cusick K."/>
            <person name="Dale J."/>
            <person name="Little B."/>
            <person name="Biffinger J."/>
        </authorList>
    </citation>
    <scope>NUCLEOTIDE SEQUENCE [LARGE SCALE GENOMIC DNA]</scope>
    <source>
        <strain evidence="1 2">KCP01</strain>
    </source>
</reference>
<dbReference type="Proteomes" id="UP000095392">
    <property type="component" value="Unassembled WGS sequence"/>
</dbReference>
<gene>
    <name evidence="1" type="ORF">BFV95_3646</name>
</gene>
<evidence type="ECO:0000313" key="2">
    <source>
        <dbReference type="Proteomes" id="UP000095392"/>
    </source>
</evidence>
<organism evidence="1 2">
    <name type="scientific">Alteromonas macleodii</name>
    <name type="common">Pseudoalteromonas macleodii</name>
    <dbReference type="NCBI Taxonomy" id="28108"/>
    <lineage>
        <taxon>Bacteria</taxon>
        <taxon>Pseudomonadati</taxon>
        <taxon>Pseudomonadota</taxon>
        <taxon>Gammaproteobacteria</taxon>
        <taxon>Alteromonadales</taxon>
        <taxon>Alteromonadaceae</taxon>
        <taxon>Alteromonas/Salinimonas group</taxon>
        <taxon>Alteromonas</taxon>
    </lineage>
</organism>
<sequence length="787" mass="86377">MNKSIIAIAVSSTLLAACGGSDDNNQLPVLVADSAITLNGDAVSIDALANDTDPDGDALTISAVGVPDVGEVAIINNEVVYTPTALAMGEVSFSYDVTDGENTVSSTITITNQQSVSISSIATDAPLANAEVSALDAGGNVIASVQAGADGRFTLPITVSAAPGDLTLNAVGTEEQAHVTLSSRVGDFTTMRNISIENNTDELNSDLFPAGKITHLSTAMDVLYSEYKENGGEGSFDTFASEVDFEKVLGLASFIKVLADNSEFSVPEGMSTLSFFTGSLVDALSTIRKYVDSMGLLNEDGTYDEAYVEAINVARAETLEDESLQQNYVDTDIAGAVFATYYHSEQQAGKGMTAYTFNADGSGEKTSAENAFNIYSDEFNWSTVDGNLVIDELDESLIAYFVFLDEEIYDRFDEETASEILSYVHEYGIEYWKTERTTVGERIELLTQSGGHALAVLTTTTELSITPMDDIQDKPTFTTTYETTTNVKYTNTTASTFTVTEEDLLASPWVFAYQGSYTYDKDYLNEDERTEVGILNDQFTFKDDNTFTSLVFGVQGTWQLNDGVIDIELRDMSFTVTPFKAQNNFVLALYEFDNDGVAIKYTGDMHAIDYELAEDFSIESSLPNVWMSSYNEARFVDGVPLPDDLFAYYFESDGTAGRVYSPSEESYFVGDRELYNFQWTADDNEVNIIGLRENNAFTFNREYTWKLLGSKQEGVVTILEMQSNKVDYTDDSDNLVFNILPRLSFTFTINLEEQYPELWENTDLGNLNAPESPSDIALSFSSELIAR</sequence>
<dbReference type="RefSeq" id="WP_069945024.1">
    <property type="nucleotide sequence ID" value="NZ_MIPW01000027.1"/>
</dbReference>
<accession>A0AB36FPT5</accession>
<protein>
    <submittedName>
        <fullName evidence="1">Uncharacterized protein</fullName>
    </submittedName>
</protein>
<name>A0AB36FPT5_ALTMA</name>
<comment type="caution">
    <text evidence="1">The sequence shown here is derived from an EMBL/GenBank/DDBJ whole genome shotgun (WGS) entry which is preliminary data.</text>
</comment>
<dbReference type="Pfam" id="PF17963">
    <property type="entry name" value="Big_9"/>
    <property type="match status" value="1"/>
</dbReference>
<dbReference type="EMBL" id="MIPY01000034">
    <property type="protein sequence ID" value="OES26848.1"/>
    <property type="molecule type" value="Genomic_DNA"/>
</dbReference>
<dbReference type="PROSITE" id="PS51257">
    <property type="entry name" value="PROKAR_LIPOPROTEIN"/>
    <property type="match status" value="1"/>
</dbReference>
<dbReference type="AlphaFoldDB" id="A0AB36FPT5"/>
<dbReference type="Gene3D" id="2.60.40.2810">
    <property type="match status" value="1"/>
</dbReference>